<dbReference type="OMA" id="QEDTNIC"/>
<evidence type="ECO:0008006" key="3">
    <source>
        <dbReference type="Google" id="ProtNLM"/>
    </source>
</evidence>
<dbReference type="OrthoDB" id="48130at2759"/>
<dbReference type="AlphaFoldDB" id="A0A388JPM8"/>
<dbReference type="Gene3D" id="2.40.50.100">
    <property type="match status" value="1"/>
</dbReference>
<proteinExistence type="predicted"/>
<dbReference type="SUPFAM" id="SSF51230">
    <property type="entry name" value="Single hybrid motif"/>
    <property type="match status" value="1"/>
</dbReference>
<reference evidence="1 2" key="1">
    <citation type="journal article" date="2018" name="Cell">
        <title>The Chara Genome: Secondary Complexity and Implications for Plant Terrestrialization.</title>
        <authorList>
            <person name="Nishiyama T."/>
            <person name="Sakayama H."/>
            <person name="Vries J.D."/>
            <person name="Buschmann H."/>
            <person name="Saint-Marcoux D."/>
            <person name="Ullrich K.K."/>
            <person name="Haas F.B."/>
            <person name="Vanderstraeten L."/>
            <person name="Becker D."/>
            <person name="Lang D."/>
            <person name="Vosolsobe S."/>
            <person name="Rombauts S."/>
            <person name="Wilhelmsson P.K.I."/>
            <person name="Janitza P."/>
            <person name="Kern R."/>
            <person name="Heyl A."/>
            <person name="Rumpler F."/>
            <person name="Villalobos L.I.A.C."/>
            <person name="Clay J.M."/>
            <person name="Skokan R."/>
            <person name="Toyoda A."/>
            <person name="Suzuki Y."/>
            <person name="Kagoshima H."/>
            <person name="Schijlen E."/>
            <person name="Tajeshwar N."/>
            <person name="Catarino B."/>
            <person name="Hetherington A.J."/>
            <person name="Saltykova A."/>
            <person name="Bonnot C."/>
            <person name="Breuninger H."/>
            <person name="Symeonidi A."/>
            <person name="Radhakrishnan G.V."/>
            <person name="Van Nieuwerburgh F."/>
            <person name="Deforce D."/>
            <person name="Chang C."/>
            <person name="Karol K.G."/>
            <person name="Hedrich R."/>
            <person name="Ulvskov P."/>
            <person name="Glockner G."/>
            <person name="Delwiche C.F."/>
            <person name="Petrasek J."/>
            <person name="Van de Peer Y."/>
            <person name="Friml J."/>
            <person name="Beilby M."/>
            <person name="Dolan L."/>
            <person name="Kohara Y."/>
            <person name="Sugano S."/>
            <person name="Fujiyama A."/>
            <person name="Delaux P.-M."/>
            <person name="Quint M."/>
            <person name="TheiBen G."/>
            <person name="Hagemann M."/>
            <person name="Harholt J."/>
            <person name="Dunand C."/>
            <person name="Zachgo S."/>
            <person name="Langdale J."/>
            <person name="Maumus F."/>
            <person name="Straeten D.V.D."/>
            <person name="Gould S.B."/>
            <person name="Rensing S.A."/>
        </authorList>
    </citation>
    <scope>NUCLEOTIDE SEQUENCE [LARGE SCALE GENOMIC DNA]</scope>
    <source>
        <strain evidence="1 2">S276</strain>
    </source>
</reference>
<dbReference type="Proteomes" id="UP000265515">
    <property type="component" value="Unassembled WGS sequence"/>
</dbReference>
<dbReference type="GO" id="GO:0005634">
    <property type="term" value="C:nucleus"/>
    <property type="evidence" value="ECO:0007669"/>
    <property type="project" value="TreeGrafter"/>
</dbReference>
<accession>A0A388JPM8</accession>
<dbReference type="STRING" id="69332.A0A388JPM8"/>
<comment type="caution">
    <text evidence="1">The sequence shown here is derived from an EMBL/GenBank/DDBJ whole genome shotgun (WGS) entry which is preliminary data.</text>
</comment>
<dbReference type="PANTHER" id="PTHR13651:SF0">
    <property type="entry name" value="PROTEIN ABITRAM"/>
    <property type="match status" value="1"/>
</dbReference>
<name>A0A388JPM8_CHABU</name>
<dbReference type="Gramene" id="GBG59745">
    <property type="protein sequence ID" value="GBG59745"/>
    <property type="gene ID" value="CBR_g54848"/>
</dbReference>
<evidence type="ECO:0000313" key="2">
    <source>
        <dbReference type="Proteomes" id="UP000265515"/>
    </source>
</evidence>
<sequence length="157" mass="17636">MALYLVKTMKTLADSRDDVNLRLCIIGLAPSHFVFRDESKEIKSIDFNVGKGNRQEFKPSGKGKKDARFLMPNSGLCKLVFSNESFKTVRCCVRGSLLEVNSRLSDDPSLLMTKADSEGYIGIIMPTRHDGNQIAKKLLTKEQYMEKRGDLARLCQG</sequence>
<protein>
    <recommendedName>
        <fullName evidence="3">Actin-binding transcription modulator</fullName>
    </recommendedName>
</protein>
<dbReference type="EMBL" id="BFEA01000006">
    <property type="protein sequence ID" value="GBG59745.1"/>
    <property type="molecule type" value="Genomic_DNA"/>
</dbReference>
<dbReference type="PANTHER" id="PTHR13651">
    <property type="entry name" value="PROTEIN ABITRAM"/>
    <property type="match status" value="1"/>
</dbReference>
<keyword evidence="2" id="KW-1185">Reference proteome</keyword>
<dbReference type="InterPro" id="IPR011053">
    <property type="entry name" value="Single_hybrid_motif"/>
</dbReference>
<evidence type="ECO:0000313" key="1">
    <source>
        <dbReference type="EMBL" id="GBG59745.1"/>
    </source>
</evidence>
<gene>
    <name evidence="1" type="ORF">CBR_g54848</name>
</gene>
<dbReference type="InterPro" id="IPR039169">
    <property type="entry name" value="Abitram"/>
</dbReference>
<organism evidence="1 2">
    <name type="scientific">Chara braunii</name>
    <name type="common">Braun's stonewort</name>
    <dbReference type="NCBI Taxonomy" id="69332"/>
    <lineage>
        <taxon>Eukaryota</taxon>
        <taxon>Viridiplantae</taxon>
        <taxon>Streptophyta</taxon>
        <taxon>Charophyceae</taxon>
        <taxon>Charales</taxon>
        <taxon>Characeae</taxon>
        <taxon>Chara</taxon>
    </lineage>
</organism>